<dbReference type="Pfam" id="PF03561">
    <property type="entry name" value="Allantoicase"/>
    <property type="match status" value="1"/>
</dbReference>
<keyword evidence="4" id="KW-1185">Reference proteome</keyword>
<evidence type="ECO:0000256" key="1">
    <source>
        <dbReference type="ARBA" id="ARBA00009242"/>
    </source>
</evidence>
<evidence type="ECO:0000313" key="4">
    <source>
        <dbReference type="Proteomes" id="UP000694865"/>
    </source>
</evidence>
<evidence type="ECO:0000313" key="5">
    <source>
        <dbReference type="RefSeq" id="XP_006817514.1"/>
    </source>
</evidence>
<dbReference type="SUPFAM" id="SSF49785">
    <property type="entry name" value="Galactose-binding domain-like"/>
    <property type="match status" value="1"/>
</dbReference>
<dbReference type="InterPro" id="IPR008979">
    <property type="entry name" value="Galactose-bd-like_sf"/>
</dbReference>
<dbReference type="InterPro" id="IPR005164">
    <property type="entry name" value="Allantoicase"/>
</dbReference>
<dbReference type="Gene3D" id="2.60.120.260">
    <property type="entry name" value="Galactose-binding domain-like"/>
    <property type="match status" value="1"/>
</dbReference>
<dbReference type="Proteomes" id="UP000694865">
    <property type="component" value="Unplaced"/>
</dbReference>
<dbReference type="PANTHER" id="PTHR12045:SF3">
    <property type="entry name" value="INACTIVE ALLANTOICASE-RELATED"/>
    <property type="match status" value="1"/>
</dbReference>
<accession>A0ABM0MBX3</accession>
<dbReference type="RefSeq" id="XP_006817514.1">
    <property type="nucleotide sequence ID" value="XM_006817451.1"/>
</dbReference>
<name>A0ABM0MBX3_SACKO</name>
<evidence type="ECO:0000256" key="2">
    <source>
        <dbReference type="ARBA" id="ARBA00031078"/>
    </source>
</evidence>
<feature type="domain" description="Allantoicase" evidence="3">
    <location>
        <begin position="28"/>
        <end position="189"/>
    </location>
</feature>
<evidence type="ECO:0000259" key="3">
    <source>
        <dbReference type="Pfam" id="PF03561"/>
    </source>
</evidence>
<dbReference type="PANTHER" id="PTHR12045">
    <property type="entry name" value="ALLANTOICASE"/>
    <property type="match status" value="1"/>
</dbReference>
<protein>
    <recommendedName>
        <fullName evidence="2">Allantoate amidinohydrolase</fullName>
    </recommendedName>
</protein>
<gene>
    <name evidence="5" type="primary">LOC102805084</name>
</gene>
<reference evidence="5" key="1">
    <citation type="submission" date="2025-08" db="UniProtKB">
        <authorList>
            <consortium name="RefSeq"/>
        </authorList>
    </citation>
    <scope>IDENTIFICATION</scope>
    <source>
        <tissue evidence="5">Testes</tissue>
    </source>
</reference>
<dbReference type="InterPro" id="IPR015908">
    <property type="entry name" value="Allantoicase_dom"/>
</dbReference>
<comment type="similarity">
    <text evidence="1">Belongs to the allantoicase family.</text>
</comment>
<proteinExistence type="inferred from homology"/>
<sequence>MAQRPNVTSQSVRPDFAELNDLVCEKSGGEVLFSTDDWFAESENLLKTEPAVFKAELFTPFGKWMDGWETRRKRIPGHDWCIIKLGIPGLIKGFDFDTSFFTGNYAPRVSVQAASLDESVKFPARSAAMGTAATNDQLEAMKALKTEEWQEVLNEVELKPGYVDTCHNFFACNSRNTRWTHIRVNIYPGCVMSEQDEEKAKAIRVGKAVGDFSQFQWKLVLPPSKVILT</sequence>
<dbReference type="GeneID" id="102805084"/>
<organism evidence="4 5">
    <name type="scientific">Saccoglossus kowalevskii</name>
    <name type="common">Acorn worm</name>
    <dbReference type="NCBI Taxonomy" id="10224"/>
    <lineage>
        <taxon>Eukaryota</taxon>
        <taxon>Metazoa</taxon>
        <taxon>Hemichordata</taxon>
        <taxon>Enteropneusta</taxon>
        <taxon>Harrimaniidae</taxon>
        <taxon>Saccoglossus</taxon>
    </lineage>
</organism>